<reference evidence="1 2" key="1">
    <citation type="journal article" date="2008" name="BMC Genomics">
        <title>The genome sequence of the fish pathogen Aliivibrio salmonicida strain LFI1238 shows extensive evidence of gene decay.</title>
        <authorList>
            <person name="Hjerde E."/>
            <person name="Lorentzen M.S."/>
            <person name="Holden M.T."/>
            <person name="Seeger K."/>
            <person name="Paulsen S."/>
            <person name="Bason N."/>
            <person name="Churcher C."/>
            <person name="Harris D."/>
            <person name="Norbertczak H."/>
            <person name="Quail M.A."/>
            <person name="Sanders S."/>
            <person name="Thurston S."/>
            <person name="Parkhill J."/>
            <person name="Willassen N.P."/>
            <person name="Thomson N.R."/>
        </authorList>
    </citation>
    <scope>NUCLEOTIDE SEQUENCE [LARGE SCALE GENOMIC DNA]</scope>
    <source>
        <strain evidence="1 2">LFI1238</strain>
    </source>
</reference>
<organism evidence="1 2">
    <name type="scientific">Aliivibrio salmonicida (strain LFI1238)</name>
    <name type="common">Vibrio salmonicida (strain LFI1238)</name>
    <dbReference type="NCBI Taxonomy" id="316275"/>
    <lineage>
        <taxon>Bacteria</taxon>
        <taxon>Pseudomonadati</taxon>
        <taxon>Pseudomonadota</taxon>
        <taxon>Gammaproteobacteria</taxon>
        <taxon>Vibrionales</taxon>
        <taxon>Vibrionaceae</taxon>
        <taxon>Aliivibrio</taxon>
    </lineage>
</organism>
<protein>
    <submittedName>
        <fullName evidence="1">Uncharacterized protein</fullName>
    </submittedName>
</protein>
<dbReference type="AlphaFoldDB" id="B6ERH1"/>
<accession>B6ERH1</accession>
<dbReference type="EMBL" id="FM178380">
    <property type="protein sequence ID" value="CAQ81304.1"/>
    <property type="molecule type" value="Genomic_DNA"/>
</dbReference>
<dbReference type="HOGENOM" id="CLU_2010430_0_0_6"/>
<evidence type="ECO:0000313" key="2">
    <source>
        <dbReference type="Proteomes" id="UP000001730"/>
    </source>
</evidence>
<gene>
    <name evidence="1" type="ordered locus">VSAL_II0550</name>
</gene>
<keyword evidence="2" id="KW-1185">Reference proteome</keyword>
<dbReference type="Proteomes" id="UP000001730">
    <property type="component" value="Chromosome 2"/>
</dbReference>
<sequence>MKRKLASETPELREIRANLPNLIIRKPKGNKEERNAYEAKTTKAAILLMNRAKNFGLSTHNACITRLLPCRLSLNLPLNTVNSKKPIMPNVVNRVDAFVMFLLAISSKHALHHIKVNTYQYTH</sequence>
<evidence type="ECO:0000313" key="1">
    <source>
        <dbReference type="EMBL" id="CAQ81304.1"/>
    </source>
</evidence>
<proteinExistence type="predicted"/>
<name>B6ERH1_ALISL</name>
<dbReference type="KEGG" id="vsa:VSAL_II0550"/>